<name>A0A8I2YU30_9AGAM</name>
<reference evidence="1" key="1">
    <citation type="submission" date="2021-03" db="EMBL/GenBank/DDBJ databases">
        <title>Evolutionary innovations through gain and loss of genes in the ectomycorrhizal Boletales.</title>
        <authorList>
            <person name="Wu G."/>
            <person name="Miyauchi S."/>
            <person name="Morin E."/>
            <person name="Yang Z.-L."/>
            <person name="Xu J."/>
            <person name="Martin F.M."/>
        </authorList>
    </citation>
    <scope>NUCLEOTIDE SEQUENCE</scope>
    <source>
        <strain evidence="1">BR01</strain>
    </source>
</reference>
<accession>A0A8I2YU30</accession>
<organism evidence="1 2">
    <name type="scientific">Boletus reticuloceps</name>
    <dbReference type="NCBI Taxonomy" id="495285"/>
    <lineage>
        <taxon>Eukaryota</taxon>
        <taxon>Fungi</taxon>
        <taxon>Dikarya</taxon>
        <taxon>Basidiomycota</taxon>
        <taxon>Agaricomycotina</taxon>
        <taxon>Agaricomycetes</taxon>
        <taxon>Agaricomycetidae</taxon>
        <taxon>Boletales</taxon>
        <taxon>Boletineae</taxon>
        <taxon>Boletaceae</taxon>
        <taxon>Boletoideae</taxon>
        <taxon>Boletus</taxon>
    </lineage>
</organism>
<evidence type="ECO:0000313" key="1">
    <source>
        <dbReference type="EMBL" id="KAG6377772.1"/>
    </source>
</evidence>
<gene>
    <name evidence="1" type="ORF">JVT61DRAFT_14545</name>
</gene>
<proteinExistence type="predicted"/>
<comment type="caution">
    <text evidence="1">The sequence shown here is derived from an EMBL/GenBank/DDBJ whole genome shotgun (WGS) entry which is preliminary data.</text>
</comment>
<dbReference type="Proteomes" id="UP000683000">
    <property type="component" value="Unassembled WGS sequence"/>
</dbReference>
<sequence length="150" mass="17047">MVNFPNIPATGVQFRLRARDSGYVIYSRTQNNPLVWHYNGPPYDDQLFTLIYGAGDHLNLYAIKSVPNGKVLFSRYNADPNVGNIGGNGTYNDNWFQFIQDDNDPNSFRIYSLASDSVLYSRTTADPQFGNYTGAKYNDQLWHFEIVSGQ</sequence>
<dbReference type="OrthoDB" id="2620241at2759"/>
<dbReference type="AlphaFoldDB" id="A0A8I2YU30"/>
<dbReference type="EMBL" id="JAGFBS010000008">
    <property type="protein sequence ID" value="KAG6377772.1"/>
    <property type="molecule type" value="Genomic_DNA"/>
</dbReference>
<dbReference type="CDD" id="cd23424">
    <property type="entry name" value="beta-trefoil_Ricin_BEL-like"/>
    <property type="match status" value="1"/>
</dbReference>
<dbReference type="Gene3D" id="2.80.10.50">
    <property type="match status" value="1"/>
</dbReference>
<evidence type="ECO:0000313" key="2">
    <source>
        <dbReference type="Proteomes" id="UP000683000"/>
    </source>
</evidence>
<keyword evidence="2" id="KW-1185">Reference proteome</keyword>
<dbReference type="SUPFAM" id="SSF50370">
    <property type="entry name" value="Ricin B-like lectins"/>
    <property type="match status" value="1"/>
</dbReference>
<dbReference type="InterPro" id="IPR035992">
    <property type="entry name" value="Ricin_B-like_lectins"/>
</dbReference>
<protein>
    <submittedName>
        <fullName evidence="1">Uncharacterized protein</fullName>
    </submittedName>
</protein>